<evidence type="ECO:0000313" key="6">
    <source>
        <dbReference type="Proteomes" id="UP000825483"/>
    </source>
</evidence>
<name>A0A9R1CTX4_9BACT</name>
<dbReference type="Pfam" id="PF09375">
    <property type="entry name" value="Peptidase_M75"/>
    <property type="match status" value="1"/>
</dbReference>
<dbReference type="GeneID" id="72468214"/>
<protein>
    <recommendedName>
        <fullName evidence="4">Imelysin-like domain-containing protein</fullName>
    </recommendedName>
</protein>
<keyword evidence="6" id="KW-1185">Reference proteome</keyword>
<evidence type="ECO:0000256" key="2">
    <source>
        <dbReference type="ARBA" id="ARBA00022729"/>
    </source>
</evidence>
<dbReference type="InterPro" id="IPR038352">
    <property type="entry name" value="Imelysin_sf"/>
</dbReference>
<comment type="subcellular location">
    <subcellularLocation>
        <location evidence="1">Cell envelope</location>
    </subcellularLocation>
</comment>
<reference evidence="5" key="1">
    <citation type="journal article" date="2022" name="Int. J. Syst. Evol. Microbiol.">
        <title>Prevotella lacticifex sp. nov., isolated from the rumen of cows.</title>
        <authorList>
            <person name="Shinkai T."/>
            <person name="Ikeyama N."/>
            <person name="Kumagai M."/>
            <person name="Ohmori H."/>
            <person name="Sakamoto M."/>
            <person name="Ohkuma M."/>
            <person name="Mitsumori M."/>
        </authorList>
    </citation>
    <scope>NUCLEOTIDE SEQUENCE</scope>
    <source>
        <strain evidence="5">R5076</strain>
    </source>
</reference>
<gene>
    <name evidence="5" type="ORF">PRLR5076_01570</name>
</gene>
<comment type="caution">
    <text evidence="5">The sequence shown here is derived from an EMBL/GenBank/DDBJ whole genome shotgun (WGS) entry which is preliminary data.</text>
</comment>
<dbReference type="CDD" id="cd14658">
    <property type="entry name" value="Imelysin-like_IrpA"/>
    <property type="match status" value="1"/>
</dbReference>
<evidence type="ECO:0000313" key="5">
    <source>
        <dbReference type="EMBL" id="GJG57306.1"/>
    </source>
</evidence>
<dbReference type="GO" id="GO:0030313">
    <property type="term" value="C:cell envelope"/>
    <property type="evidence" value="ECO:0007669"/>
    <property type="project" value="UniProtKB-SubCell"/>
</dbReference>
<evidence type="ECO:0000256" key="3">
    <source>
        <dbReference type="SAM" id="SignalP"/>
    </source>
</evidence>
<sequence>MSKFTKYALLFSAALLITSGLSSCSDDNNDGVTAGLTNTQKEMKAIGEQYVANTVNSTYKYLAEETANLYTQLDNDLNKFRAGTLTQSDIDQTCETFKKARSYYESSEAFLFGAATDFGIDPHIDTWPLNVSKLATTLKNKEQVKQMEEDNDVTVLGETQLGFHGIEFVLFRNGANRTLDALKANETDNEFTKINANVTGEEELVFAKVVALDLRDKCWQMEVAWNENAPQGHKARMEELEYATTVNGGEYSYGQNFLAAGNAGSTYRTWQAAMNAILIAGCENICDEVANTKIGNPYSGEDENYIESPYSERSFYDFQDNIRSIENSLYGGRADDNSRDTSKSLIQFMKNHNYEGLAQLESDLQASIAALDDCKTLKGGFVNNIHDPKVGVAQKAIQALDADLTKAGEWMSKQ</sequence>
<dbReference type="PROSITE" id="PS51257">
    <property type="entry name" value="PROKAR_LIPOPROTEIN"/>
    <property type="match status" value="1"/>
</dbReference>
<dbReference type="EMBL" id="BPUB01000001">
    <property type="protein sequence ID" value="GJG57306.1"/>
    <property type="molecule type" value="Genomic_DNA"/>
</dbReference>
<feature type="domain" description="Imelysin-like" evidence="4">
    <location>
        <begin position="58"/>
        <end position="404"/>
    </location>
</feature>
<organism evidence="5 6">
    <name type="scientific">Prevotella lacticifex</name>
    <dbReference type="NCBI Taxonomy" id="2854755"/>
    <lineage>
        <taxon>Bacteria</taxon>
        <taxon>Pseudomonadati</taxon>
        <taxon>Bacteroidota</taxon>
        <taxon>Bacteroidia</taxon>
        <taxon>Bacteroidales</taxon>
        <taxon>Prevotellaceae</taxon>
        <taxon>Prevotella</taxon>
    </lineage>
</organism>
<evidence type="ECO:0000256" key="1">
    <source>
        <dbReference type="ARBA" id="ARBA00004196"/>
    </source>
</evidence>
<dbReference type="InterPro" id="IPR018976">
    <property type="entry name" value="Imelysin-like"/>
</dbReference>
<accession>A0A9R1CTX4</accession>
<dbReference type="InterPro" id="IPR034982">
    <property type="entry name" value="Imelysin-like_IrpA"/>
</dbReference>
<dbReference type="Proteomes" id="UP000825483">
    <property type="component" value="Unassembled WGS sequence"/>
</dbReference>
<evidence type="ECO:0000259" key="4">
    <source>
        <dbReference type="Pfam" id="PF09375"/>
    </source>
</evidence>
<dbReference type="AlphaFoldDB" id="A0A9R1CTX4"/>
<dbReference type="RefSeq" id="WP_223927613.1">
    <property type="nucleotide sequence ID" value="NZ_BPTU01000003.1"/>
</dbReference>
<keyword evidence="2 3" id="KW-0732">Signal</keyword>
<proteinExistence type="predicted"/>
<feature type="signal peptide" evidence="3">
    <location>
        <begin position="1"/>
        <end position="24"/>
    </location>
</feature>
<feature type="chain" id="PRO_5040330289" description="Imelysin-like domain-containing protein" evidence="3">
    <location>
        <begin position="25"/>
        <end position="414"/>
    </location>
</feature>
<dbReference type="Gene3D" id="1.20.1420.20">
    <property type="entry name" value="M75 peptidase, HXXE motif"/>
    <property type="match status" value="1"/>
</dbReference>